<feature type="transmembrane region" description="Helical" evidence="1">
    <location>
        <begin position="252"/>
        <end position="273"/>
    </location>
</feature>
<feature type="transmembrane region" description="Helical" evidence="1">
    <location>
        <begin position="103"/>
        <end position="124"/>
    </location>
</feature>
<feature type="transmembrane region" description="Helical" evidence="1">
    <location>
        <begin position="447"/>
        <end position="470"/>
    </location>
</feature>
<evidence type="ECO:0000256" key="1">
    <source>
        <dbReference type="SAM" id="Phobius"/>
    </source>
</evidence>
<keyword evidence="4" id="KW-1185">Reference proteome</keyword>
<comment type="caution">
    <text evidence="3">The sequence shown here is derived from an EMBL/GenBank/DDBJ whole genome shotgun (WGS) entry which is preliminary data.</text>
</comment>
<dbReference type="PANTHER" id="PTHR11161">
    <property type="entry name" value="O-ACYLTRANSFERASE"/>
    <property type="match status" value="1"/>
</dbReference>
<evidence type="ECO:0000313" key="3">
    <source>
        <dbReference type="EMBL" id="KAJ8969799.1"/>
    </source>
</evidence>
<feature type="transmembrane region" description="Helical" evidence="1">
    <location>
        <begin position="320"/>
        <end position="339"/>
    </location>
</feature>
<feature type="transmembrane region" description="Helical" evidence="1">
    <location>
        <begin position="372"/>
        <end position="390"/>
    </location>
</feature>
<feature type="transmembrane region" description="Helical" evidence="1">
    <location>
        <begin position="293"/>
        <end position="313"/>
    </location>
</feature>
<proteinExistence type="predicted"/>
<keyword evidence="1" id="KW-0472">Membrane</keyword>
<reference evidence="3" key="1">
    <citation type="journal article" date="2023" name="Insect Mol. Biol.">
        <title>Genome sequencing provides insights into the evolution of gene families encoding plant cell wall-degrading enzymes in longhorned beetles.</title>
        <authorList>
            <person name="Shin N.R."/>
            <person name="Okamura Y."/>
            <person name="Kirsch R."/>
            <person name="Pauchet Y."/>
        </authorList>
    </citation>
    <scope>NUCLEOTIDE SEQUENCE</scope>
    <source>
        <strain evidence="3">MMC_N1</strain>
    </source>
</reference>
<keyword evidence="1" id="KW-0812">Transmembrane</keyword>
<dbReference type="Proteomes" id="UP001162164">
    <property type="component" value="Unassembled WGS sequence"/>
</dbReference>
<name>A0ABQ9IZD2_9CUCU</name>
<accession>A0ABQ9IZD2</accession>
<dbReference type="InterPro" id="IPR052728">
    <property type="entry name" value="O2_lipid_transport_reg"/>
</dbReference>
<dbReference type="InterPro" id="IPR002656">
    <property type="entry name" value="Acyl_transf_3_dom"/>
</dbReference>
<feature type="domain" description="Acyltransferase 3" evidence="2">
    <location>
        <begin position="164"/>
        <end position="526"/>
    </location>
</feature>
<evidence type="ECO:0000313" key="4">
    <source>
        <dbReference type="Proteomes" id="UP001162164"/>
    </source>
</evidence>
<feature type="transmembrane region" description="Helical" evidence="1">
    <location>
        <begin position="212"/>
        <end position="232"/>
    </location>
</feature>
<dbReference type="Pfam" id="PF01757">
    <property type="entry name" value="Acyl_transf_3"/>
    <property type="match status" value="1"/>
</dbReference>
<evidence type="ECO:0000259" key="2">
    <source>
        <dbReference type="Pfam" id="PF01757"/>
    </source>
</evidence>
<organism evidence="3 4">
    <name type="scientific">Molorchus minor</name>
    <dbReference type="NCBI Taxonomy" id="1323400"/>
    <lineage>
        <taxon>Eukaryota</taxon>
        <taxon>Metazoa</taxon>
        <taxon>Ecdysozoa</taxon>
        <taxon>Arthropoda</taxon>
        <taxon>Hexapoda</taxon>
        <taxon>Insecta</taxon>
        <taxon>Pterygota</taxon>
        <taxon>Neoptera</taxon>
        <taxon>Endopterygota</taxon>
        <taxon>Coleoptera</taxon>
        <taxon>Polyphaga</taxon>
        <taxon>Cucujiformia</taxon>
        <taxon>Chrysomeloidea</taxon>
        <taxon>Cerambycidae</taxon>
        <taxon>Lamiinae</taxon>
        <taxon>Monochamini</taxon>
        <taxon>Molorchus</taxon>
    </lineage>
</organism>
<keyword evidence="1" id="KW-1133">Transmembrane helix</keyword>
<dbReference type="EMBL" id="JAPWTJ010001722">
    <property type="protein sequence ID" value="KAJ8969799.1"/>
    <property type="molecule type" value="Genomic_DNA"/>
</dbReference>
<protein>
    <recommendedName>
        <fullName evidence="2">Acyltransferase 3 domain-containing protein</fullName>
    </recommendedName>
</protein>
<feature type="transmembrane region" description="Helical" evidence="1">
    <location>
        <begin position="402"/>
        <end position="423"/>
    </location>
</feature>
<feature type="transmembrane region" description="Helical" evidence="1">
    <location>
        <begin position="482"/>
        <end position="500"/>
    </location>
</feature>
<feature type="transmembrane region" description="Helical" evidence="1">
    <location>
        <begin position="506"/>
        <end position="526"/>
    </location>
</feature>
<sequence length="563" mass="62566">MKRPFLLVLDATSKIPVGLLTSVNFGELGDFNGCLDTESIDGSITARYCLGTLPASALQNLTSLSGQVYVYKGRHVGYTQKPVRIQSALCQTKEDLSPPLTNSAIATIAILSFFVFILLASTAYDLYCQFYGNAKPSTILVAFSVYSNAHKLFKINKNSTELSCLNGIRVLSMLWVIIGHVYTAYFIVYPVVNYNDIITWANSFSSMTYASGTLSVDTFFVVGGTLVVYIFIKARSSGVKFNIFQFYIHRYLRLTPALAAALLVSATLLEYMGSGPRWNYAKSFRAGLLRQTWYLNVDMQLYVLSPLILLPLVKYPKLGISLVASSILAALVTSFYISYDRQLGGIITDMVNGYEGTQDYMTYYYNLTHMRAAPWLIGALLGYVLAKIKFEGNTYLKPKLNKVLVIAIWAVCFATIITCVYGGHSTLRGPGYDRIGNAFYISLLRPAWGICIAWIIYACVVGYGGPVNWLLSLPIYQVLNRFTYSVYIVHYPIIVMIGFAAKRGAYSFWGLYMISYGVAFLWILAFESPMVILEKLIFKGGSKISHNGKPANNGRNEVHASSP</sequence>
<dbReference type="PANTHER" id="PTHR11161:SF0">
    <property type="entry name" value="O-ACYLTRANSFERASE LIKE PROTEIN"/>
    <property type="match status" value="1"/>
</dbReference>
<gene>
    <name evidence="3" type="ORF">NQ317_003304</name>
</gene>
<feature type="transmembrane region" description="Helical" evidence="1">
    <location>
        <begin position="170"/>
        <end position="192"/>
    </location>
</feature>